<accession>A0A0F9CGM8</accession>
<reference evidence="1" key="1">
    <citation type="journal article" date="2015" name="Nature">
        <title>Complex archaea that bridge the gap between prokaryotes and eukaryotes.</title>
        <authorList>
            <person name="Spang A."/>
            <person name="Saw J.H."/>
            <person name="Jorgensen S.L."/>
            <person name="Zaremba-Niedzwiedzka K."/>
            <person name="Martijn J."/>
            <person name="Lind A.E."/>
            <person name="van Eijk R."/>
            <person name="Schleper C."/>
            <person name="Guy L."/>
            <person name="Ettema T.J."/>
        </authorList>
    </citation>
    <scope>NUCLEOTIDE SEQUENCE</scope>
</reference>
<gene>
    <name evidence="1" type="ORF">LCGC14_2403580</name>
</gene>
<organism evidence="1">
    <name type="scientific">marine sediment metagenome</name>
    <dbReference type="NCBI Taxonomy" id="412755"/>
    <lineage>
        <taxon>unclassified sequences</taxon>
        <taxon>metagenomes</taxon>
        <taxon>ecological metagenomes</taxon>
    </lineage>
</organism>
<evidence type="ECO:0000313" key="1">
    <source>
        <dbReference type="EMBL" id="KKL25607.1"/>
    </source>
</evidence>
<sequence>MEVIIKGNNKVIRLSKSNFIASGGEGSIYVKGK</sequence>
<feature type="non-terminal residue" evidence="1">
    <location>
        <position position="33"/>
    </location>
</feature>
<name>A0A0F9CGM8_9ZZZZ</name>
<comment type="caution">
    <text evidence="1">The sequence shown here is derived from an EMBL/GenBank/DDBJ whole genome shotgun (WGS) entry which is preliminary data.</text>
</comment>
<dbReference type="AlphaFoldDB" id="A0A0F9CGM8"/>
<proteinExistence type="predicted"/>
<dbReference type="EMBL" id="LAZR01036153">
    <property type="protein sequence ID" value="KKL25607.1"/>
    <property type="molecule type" value="Genomic_DNA"/>
</dbReference>
<protein>
    <submittedName>
        <fullName evidence="1">Uncharacterized protein</fullName>
    </submittedName>
</protein>